<comment type="caution">
    <text evidence="3">The sequence shown here is derived from an EMBL/GenBank/DDBJ whole genome shotgun (WGS) entry which is preliminary data.</text>
</comment>
<dbReference type="Gene3D" id="3.60.21.10">
    <property type="match status" value="1"/>
</dbReference>
<dbReference type="GO" id="GO:0005783">
    <property type="term" value="C:endoplasmic reticulum"/>
    <property type="evidence" value="ECO:0007669"/>
    <property type="project" value="TreeGrafter"/>
</dbReference>
<evidence type="ECO:0000313" key="3">
    <source>
        <dbReference type="EMBL" id="KAK2025366.1"/>
    </source>
</evidence>
<feature type="transmembrane region" description="Helical" evidence="2">
    <location>
        <begin position="12"/>
        <end position="31"/>
    </location>
</feature>
<dbReference type="GO" id="GO:0016020">
    <property type="term" value="C:membrane"/>
    <property type="evidence" value="ECO:0007669"/>
    <property type="project" value="GOC"/>
</dbReference>
<dbReference type="SUPFAM" id="SSF56300">
    <property type="entry name" value="Metallo-dependent phosphatases"/>
    <property type="match status" value="1"/>
</dbReference>
<keyword evidence="2" id="KW-0812">Transmembrane</keyword>
<evidence type="ECO:0008006" key="5">
    <source>
        <dbReference type="Google" id="ProtNLM"/>
    </source>
</evidence>
<dbReference type="PANTHER" id="PTHR13315:SF1">
    <property type="entry name" value="PROTEIN TED1"/>
    <property type="match status" value="1"/>
</dbReference>
<organism evidence="3 4">
    <name type="scientific">Colletotrichum zoysiae</name>
    <dbReference type="NCBI Taxonomy" id="1216348"/>
    <lineage>
        <taxon>Eukaryota</taxon>
        <taxon>Fungi</taxon>
        <taxon>Dikarya</taxon>
        <taxon>Ascomycota</taxon>
        <taxon>Pezizomycotina</taxon>
        <taxon>Sordariomycetes</taxon>
        <taxon>Hypocreomycetidae</taxon>
        <taxon>Glomerellales</taxon>
        <taxon>Glomerellaceae</taxon>
        <taxon>Colletotrichum</taxon>
        <taxon>Colletotrichum graminicola species complex</taxon>
    </lineage>
</organism>
<dbReference type="PANTHER" id="PTHR13315">
    <property type="entry name" value="METALLO PHOSPHOESTERASE RELATED"/>
    <property type="match status" value="1"/>
</dbReference>
<dbReference type="EMBL" id="MU842939">
    <property type="protein sequence ID" value="KAK2025366.1"/>
    <property type="molecule type" value="Genomic_DNA"/>
</dbReference>
<protein>
    <recommendedName>
        <fullName evidence="5">Protein TED1</fullName>
    </recommendedName>
</protein>
<dbReference type="AlphaFoldDB" id="A0AAD9HAB4"/>
<keyword evidence="1 2" id="KW-0472">Membrane</keyword>
<evidence type="ECO:0000256" key="2">
    <source>
        <dbReference type="SAM" id="Phobius"/>
    </source>
</evidence>
<evidence type="ECO:0000256" key="1">
    <source>
        <dbReference type="ARBA" id="ARBA00023136"/>
    </source>
</evidence>
<gene>
    <name evidence="3" type="ORF">LX32DRAFT_642794</name>
</gene>
<feature type="transmembrane region" description="Helical" evidence="2">
    <location>
        <begin position="524"/>
        <end position="545"/>
    </location>
</feature>
<sequence>MSHVALLRHGLRLLLPLAVISTFYLYLYPVFLGCAFPVPLSDRASSAAGPNQVDVADTKLAAFLEAARHHVSLPIPLRSTAARPAPFRLLALGDPQLEGDTSIRKHNGPIFPHARSLWSHVTFRSSHSLRQRIRHSLHDVIDVFLEDVFVELESIRKRIDLFGNDFYLGHIFRTVHWWTRPTHVTVLGDLLGSQWIGIEEFRRRGRRYWDRVVRGTERVPDEAAAYPALEYDLTDYLSTSGEPSPQWSRRVINVAGNHDIGYAGDINQDRFGRFERLFGKANYELRFELPVPDPKLNATLLDEEKNPDSDRLPPEIRVIVLNDMNLDTPAKDTSLQDATYAFINSVIETSAAVEYSGHFTVVLTHIPLYKPEGVCVDAPFFDFHGEHDGGGVKEQNLLSADASKGFLEGIFGMSGNTEAPGNGSGRRGVILNGHDHEGCDTFHYINQTDVDENGNRAWRVEPWTKAKGRGAVGAAGVPGLREITVRSMMGDFGGNAGLLSAWFDESTWSWKFEYATCALGTQHLWWLVHIVDLITIVASVAYLVLSVLEASKQGPIAIVPKSVQEEEKKLTQNGEAKSS</sequence>
<accession>A0AAD9HAB4</accession>
<keyword evidence="2" id="KW-1133">Transmembrane helix</keyword>
<evidence type="ECO:0000313" key="4">
    <source>
        <dbReference type="Proteomes" id="UP001232148"/>
    </source>
</evidence>
<name>A0AAD9HAB4_9PEZI</name>
<keyword evidence="4" id="KW-1185">Reference proteome</keyword>
<proteinExistence type="predicted"/>
<reference evidence="3" key="1">
    <citation type="submission" date="2021-06" db="EMBL/GenBank/DDBJ databases">
        <title>Comparative genomics, transcriptomics and evolutionary studies reveal genomic signatures of adaptation to plant cell wall in hemibiotrophic fungi.</title>
        <authorList>
            <consortium name="DOE Joint Genome Institute"/>
            <person name="Baroncelli R."/>
            <person name="Diaz J.F."/>
            <person name="Benocci T."/>
            <person name="Peng M."/>
            <person name="Battaglia E."/>
            <person name="Haridas S."/>
            <person name="Andreopoulos W."/>
            <person name="Labutti K."/>
            <person name="Pangilinan J."/>
            <person name="Floch G.L."/>
            <person name="Makela M.R."/>
            <person name="Henrissat B."/>
            <person name="Grigoriev I.V."/>
            <person name="Crouch J.A."/>
            <person name="De Vries R.P."/>
            <person name="Sukno S.A."/>
            <person name="Thon M.R."/>
        </authorList>
    </citation>
    <scope>NUCLEOTIDE SEQUENCE</scope>
    <source>
        <strain evidence="3">MAFF235873</strain>
    </source>
</reference>
<dbReference type="InterPro" id="IPR033308">
    <property type="entry name" value="PGAP5/Cdc1/Ted1"/>
</dbReference>
<dbReference type="InterPro" id="IPR029052">
    <property type="entry name" value="Metallo-depent_PP-like"/>
</dbReference>
<dbReference type="Proteomes" id="UP001232148">
    <property type="component" value="Unassembled WGS sequence"/>
</dbReference>
<dbReference type="GO" id="GO:0006506">
    <property type="term" value="P:GPI anchor biosynthetic process"/>
    <property type="evidence" value="ECO:0007669"/>
    <property type="project" value="InterPro"/>
</dbReference>